<protein>
    <submittedName>
        <fullName evidence="3">Uncharacterized protein</fullName>
    </submittedName>
</protein>
<feature type="compositionally biased region" description="Polar residues" evidence="1">
    <location>
        <begin position="133"/>
        <end position="143"/>
    </location>
</feature>
<comment type="caution">
    <text evidence="3">The sequence shown here is derived from an EMBL/GenBank/DDBJ whole genome shotgun (WGS) entry which is preliminary data.</text>
</comment>
<feature type="signal peptide" evidence="2">
    <location>
        <begin position="1"/>
        <end position="23"/>
    </location>
</feature>
<keyword evidence="4" id="KW-1185">Reference proteome</keyword>
<evidence type="ECO:0000313" key="4">
    <source>
        <dbReference type="Proteomes" id="UP001556367"/>
    </source>
</evidence>
<evidence type="ECO:0000256" key="1">
    <source>
        <dbReference type="SAM" id="MobiDB-lite"/>
    </source>
</evidence>
<feature type="region of interest" description="Disordered" evidence="1">
    <location>
        <begin position="98"/>
        <end position="151"/>
    </location>
</feature>
<name>A0ABR3JFM4_9AGAR</name>
<dbReference type="EMBL" id="JASNQZ010000007">
    <property type="protein sequence ID" value="KAL0954528.1"/>
    <property type="molecule type" value="Genomic_DNA"/>
</dbReference>
<feature type="chain" id="PRO_5045596974" evidence="2">
    <location>
        <begin position="24"/>
        <end position="167"/>
    </location>
</feature>
<organism evidence="3 4">
    <name type="scientific">Hohenbuehelia grisea</name>
    <dbReference type="NCBI Taxonomy" id="104357"/>
    <lineage>
        <taxon>Eukaryota</taxon>
        <taxon>Fungi</taxon>
        <taxon>Dikarya</taxon>
        <taxon>Basidiomycota</taxon>
        <taxon>Agaricomycotina</taxon>
        <taxon>Agaricomycetes</taxon>
        <taxon>Agaricomycetidae</taxon>
        <taxon>Agaricales</taxon>
        <taxon>Pleurotineae</taxon>
        <taxon>Pleurotaceae</taxon>
        <taxon>Hohenbuehelia</taxon>
    </lineage>
</organism>
<accession>A0ABR3JFM4</accession>
<reference evidence="4" key="1">
    <citation type="submission" date="2024-06" db="EMBL/GenBank/DDBJ databases">
        <title>Multi-omics analyses provide insights into the biosynthesis of the anticancer antibiotic pleurotin in Hohenbuehelia grisea.</title>
        <authorList>
            <person name="Weaver J.A."/>
            <person name="Alberti F."/>
        </authorList>
    </citation>
    <scope>NUCLEOTIDE SEQUENCE [LARGE SCALE GENOMIC DNA]</scope>
    <source>
        <strain evidence="4">T-177</strain>
    </source>
</reference>
<proteinExistence type="predicted"/>
<keyword evidence="2" id="KW-0732">Signal</keyword>
<evidence type="ECO:0000256" key="2">
    <source>
        <dbReference type="SAM" id="SignalP"/>
    </source>
</evidence>
<gene>
    <name evidence="3" type="ORF">HGRIS_003495</name>
</gene>
<dbReference type="Proteomes" id="UP001556367">
    <property type="component" value="Unassembled WGS sequence"/>
</dbReference>
<feature type="compositionally biased region" description="Low complexity" evidence="1">
    <location>
        <begin position="110"/>
        <end position="124"/>
    </location>
</feature>
<evidence type="ECO:0000313" key="3">
    <source>
        <dbReference type="EMBL" id="KAL0954528.1"/>
    </source>
</evidence>
<sequence length="167" mass="17489">MVAIPIRALVVLLAFSIAPTALAHKKRCGAGHRFAGKRRCSHGHGTQTHSQVLVPVSSQTQIYTVIYSQPTVTTHASSAIPTATSSVAPEITTVPVASPVPSFTSQHETSSASRAPQPSQAPVQNPGAPVSEGASNVNLTPNGNKAGIAGGDSYPFVKDHIGWWYDW</sequence>